<evidence type="ECO:0000256" key="3">
    <source>
        <dbReference type="ARBA" id="ARBA00022692"/>
    </source>
</evidence>
<evidence type="ECO:0000256" key="6">
    <source>
        <dbReference type="ARBA" id="ARBA00023136"/>
    </source>
</evidence>
<protein>
    <recommendedName>
        <fullName evidence="10">Transferrin receptor protein 1</fullName>
    </recommendedName>
</protein>
<keyword evidence="6 10" id="KW-0472">Membrane</keyword>
<evidence type="ECO:0000256" key="4">
    <source>
        <dbReference type="ARBA" id="ARBA00022968"/>
    </source>
</evidence>
<dbReference type="SUPFAM" id="SSF53187">
    <property type="entry name" value="Zn-dependent exopeptidases"/>
    <property type="match status" value="1"/>
</dbReference>
<dbReference type="InterPro" id="IPR007484">
    <property type="entry name" value="Peptidase_M28"/>
</dbReference>
<dbReference type="SUPFAM" id="SSF52025">
    <property type="entry name" value="PA domain"/>
    <property type="match status" value="1"/>
</dbReference>
<dbReference type="GO" id="GO:0031623">
    <property type="term" value="P:receptor internalization"/>
    <property type="evidence" value="ECO:0007669"/>
    <property type="project" value="UniProtKB-UniRule"/>
</dbReference>
<evidence type="ECO:0000256" key="8">
    <source>
        <dbReference type="ARBA" id="ARBA00023170"/>
    </source>
</evidence>
<comment type="PTM">
    <text evidence="10">Stearoylated.</text>
</comment>
<dbReference type="InterPro" id="IPR046450">
    <property type="entry name" value="PA_dom_sf"/>
</dbReference>
<keyword evidence="10" id="KW-0254">Endocytosis</keyword>
<keyword evidence="5 10" id="KW-1133">Transmembrane helix</keyword>
<name>A0AAD1VSU4_PELCU</name>
<dbReference type="InterPro" id="IPR036757">
    <property type="entry name" value="TFR-like_dimer_dom_sf"/>
</dbReference>
<dbReference type="Proteomes" id="UP001295444">
    <property type="component" value="Chromosome 02"/>
</dbReference>
<comment type="function">
    <text evidence="10">Cellular uptake of iron occurs via receptor-mediated endocytosis of ligand-occupied transferrin receptor into specialized endosomes. Endosomal acidification leads to iron release. The apotransferrin-receptor complex is then recycled to the cell surface with a return to neutral pH and the concomitant loss of affinity of apotransferrin for its receptor. Transferrin receptor is necessary for development of erythrocytes and the nervous system. Acts as a lipid sensor that regulates mitochondrial fusion by regulating activation of the JNK pathway.</text>
</comment>
<dbReference type="FunFam" id="3.50.30.30:FF:000010">
    <property type="entry name" value="Transferrin receptor protein 1"/>
    <property type="match status" value="1"/>
</dbReference>
<dbReference type="InterPro" id="IPR007365">
    <property type="entry name" value="TFR-like_dimer_dom"/>
</dbReference>
<feature type="domain" description="PA" evidence="11">
    <location>
        <begin position="236"/>
        <end position="304"/>
    </location>
</feature>
<evidence type="ECO:0000256" key="9">
    <source>
        <dbReference type="ARBA" id="ARBA00023180"/>
    </source>
</evidence>
<evidence type="ECO:0000256" key="7">
    <source>
        <dbReference type="ARBA" id="ARBA00023157"/>
    </source>
</evidence>
<evidence type="ECO:0000259" key="12">
    <source>
        <dbReference type="Pfam" id="PF04253"/>
    </source>
</evidence>
<dbReference type="PANTHER" id="PTHR10404">
    <property type="entry name" value="N-ACETYLATED-ALPHA-LINKED ACIDIC DIPEPTIDASE"/>
    <property type="match status" value="1"/>
</dbReference>
<keyword evidence="7" id="KW-1015">Disulfide bond</keyword>
<evidence type="ECO:0000256" key="10">
    <source>
        <dbReference type="RuleBase" id="RU367157"/>
    </source>
</evidence>
<comment type="similarity">
    <text evidence="1 10">Belongs to the peptidase M28 family. M28B subfamily.</text>
</comment>
<sequence length="779" mass="87064">ERLGSCRLRDLFGRVPLSYTRFSLTQQTDGDASQVEMKLADDEECGDQAMVEHVVKPRNGNNHSKSLCFKILFASLIFLIGFLIGYLSYRGRSEYALPKPKNDHNGDSDDLSDPEVFIAPETLNILYWGDLRSMLETETAKSKRVFTDTIKKWSEKSSEAEPAKEESVANWIHDEFSNIGLDKVWNDEHYVRLQDAGRIKSSSLNKVTILKNGQEVIKVISPTTYVAYSPSTSKSGGLVYCHYGRKEDFITLSEKNVNVTGNLVLVRSGLISLSEKVKNAEFFKAIGVLIYPEPSDFAFPDDASQTINAQFGHAHFGTGDPYTPGFPSFNHTQFPPSESSGLPKIPVQTISSDDGKKLLEFLDGVNCPSQWQVQCMLGPKLKEANSVTLEINNVLAEKKIYNIFGFLRGFDEPDRYVIVGAQRDAKGPGVAKAAVGTSLLLEVARIMRNLVKNEGYKPRRSIVFASWGAGEFGSVGATEWLEGYLTTLHTKAIAYINLDSTVQGSGTFRASASPLMYSILKKTMNEVNGPASSYSLSSLFNKDDSKFEEIIVPFSMEDAAYPFIAYSGIPSASFSFQKDNKSYAYIGTEMDTFQNLQSLVDIDTMCSTVTQIAGQIILRLTHDHKLPLDYDEYNGVLLQSAMALSKKYATLREKGLSIKWIYSSRGDFKRASDTLTREFTDSDTDDKPMLRSLNDRIMKVEHNFLSPYVSPKDTPFRHIIYGSGNHTFTALMEHLNLADTNRQLFDEDLFRNQLALFTWTIQGAANALSGEIWDIDNEF</sequence>
<dbReference type="FunFam" id="1.20.930.40:FF:000002">
    <property type="entry name" value="Transferrin receptor protein 1"/>
    <property type="match status" value="1"/>
</dbReference>
<feature type="domain" description="Transferrin receptor-like dimerisation" evidence="12">
    <location>
        <begin position="658"/>
        <end position="768"/>
    </location>
</feature>
<keyword evidence="10" id="KW-0564">Palmitate</keyword>
<dbReference type="PANTHER" id="PTHR10404:SF26">
    <property type="entry name" value="TRANSFERRIN RECEPTOR PROTEIN 1"/>
    <property type="match status" value="1"/>
</dbReference>
<evidence type="ECO:0000259" key="13">
    <source>
        <dbReference type="Pfam" id="PF04389"/>
    </source>
</evidence>
<evidence type="ECO:0000259" key="11">
    <source>
        <dbReference type="Pfam" id="PF02225"/>
    </source>
</evidence>
<dbReference type="AlphaFoldDB" id="A0AAD1VSU4"/>
<evidence type="ECO:0000256" key="2">
    <source>
        <dbReference type="ARBA" id="ARBA00022475"/>
    </source>
</evidence>
<keyword evidence="10" id="KW-0449">Lipoprotein</keyword>
<dbReference type="GO" id="GO:0009897">
    <property type="term" value="C:external side of plasma membrane"/>
    <property type="evidence" value="ECO:0007669"/>
    <property type="project" value="TreeGrafter"/>
</dbReference>
<keyword evidence="9 10" id="KW-0325">Glycoprotein</keyword>
<feature type="non-terminal residue" evidence="14">
    <location>
        <position position="1"/>
    </location>
</feature>
<dbReference type="FunFam" id="3.40.630.10:FF:000065">
    <property type="entry name" value="Transferrin receptor 1b"/>
    <property type="match status" value="1"/>
</dbReference>
<keyword evidence="3 10" id="KW-0812">Transmembrane</keyword>
<feature type="transmembrane region" description="Helical" evidence="10">
    <location>
        <begin position="67"/>
        <end position="89"/>
    </location>
</feature>
<keyword evidence="8 10" id="KW-0675">Receptor</keyword>
<dbReference type="Pfam" id="PF02225">
    <property type="entry name" value="PA"/>
    <property type="match status" value="1"/>
</dbReference>
<dbReference type="Pfam" id="PF04253">
    <property type="entry name" value="TFR_dimer"/>
    <property type="match status" value="1"/>
</dbReference>
<evidence type="ECO:0000313" key="15">
    <source>
        <dbReference type="Proteomes" id="UP001295444"/>
    </source>
</evidence>
<gene>
    <name evidence="14" type="ORF">PECUL_23A028031</name>
</gene>
<evidence type="ECO:0000256" key="1">
    <source>
        <dbReference type="ARBA" id="ARBA00005634"/>
    </source>
</evidence>
<comment type="subcellular location">
    <subcellularLocation>
        <location evidence="10">Cell membrane</location>
        <topology evidence="10">Single-pass type II membrane protein</topology>
    </subcellularLocation>
    <subcellularLocation>
        <location evidence="10">Melanosome</location>
    </subcellularLocation>
</comment>
<reference evidence="14" key="1">
    <citation type="submission" date="2022-03" db="EMBL/GenBank/DDBJ databases">
        <authorList>
            <person name="Alioto T."/>
            <person name="Alioto T."/>
            <person name="Gomez Garrido J."/>
        </authorList>
    </citation>
    <scope>NUCLEOTIDE SEQUENCE</scope>
</reference>
<feature type="domain" description="Peptidase M28" evidence="13">
    <location>
        <begin position="402"/>
        <end position="597"/>
    </location>
</feature>
<evidence type="ECO:0000256" key="5">
    <source>
        <dbReference type="ARBA" id="ARBA00022989"/>
    </source>
</evidence>
<dbReference type="Pfam" id="PF04389">
    <property type="entry name" value="Peptidase_M28"/>
    <property type="match status" value="1"/>
</dbReference>
<comment type="subunit">
    <text evidence="10">Homodimer; disulfide-linked.</text>
</comment>
<keyword evidence="4" id="KW-0735">Signal-anchor</keyword>
<dbReference type="Gene3D" id="1.20.930.40">
    <property type="entry name" value="Transferrin receptor-like, dimerisation domain"/>
    <property type="match status" value="1"/>
</dbReference>
<dbReference type="Gene3D" id="3.40.630.10">
    <property type="entry name" value="Zn peptidases"/>
    <property type="match status" value="1"/>
</dbReference>
<dbReference type="InterPro" id="IPR039373">
    <property type="entry name" value="Peptidase_M28B"/>
</dbReference>
<dbReference type="Gene3D" id="3.50.30.30">
    <property type="match status" value="1"/>
</dbReference>
<dbReference type="SUPFAM" id="SSF47672">
    <property type="entry name" value="Transferrin receptor-like dimerisation domain"/>
    <property type="match status" value="1"/>
</dbReference>
<dbReference type="InterPro" id="IPR003137">
    <property type="entry name" value="PA_domain"/>
</dbReference>
<organism evidence="14 15">
    <name type="scientific">Pelobates cultripes</name>
    <name type="common">Western spadefoot toad</name>
    <dbReference type="NCBI Taxonomy" id="61616"/>
    <lineage>
        <taxon>Eukaryota</taxon>
        <taxon>Metazoa</taxon>
        <taxon>Chordata</taxon>
        <taxon>Craniata</taxon>
        <taxon>Vertebrata</taxon>
        <taxon>Euteleostomi</taxon>
        <taxon>Amphibia</taxon>
        <taxon>Batrachia</taxon>
        <taxon>Anura</taxon>
        <taxon>Pelobatoidea</taxon>
        <taxon>Pelobatidae</taxon>
        <taxon>Pelobates</taxon>
    </lineage>
</organism>
<dbReference type="EMBL" id="OW240913">
    <property type="protein sequence ID" value="CAH2248008.1"/>
    <property type="molecule type" value="Genomic_DNA"/>
</dbReference>
<dbReference type="GO" id="GO:0006879">
    <property type="term" value="P:intracellular iron ion homeostasis"/>
    <property type="evidence" value="ECO:0007669"/>
    <property type="project" value="UniProtKB-UniRule"/>
</dbReference>
<evidence type="ECO:0000313" key="14">
    <source>
        <dbReference type="EMBL" id="CAH2248008.1"/>
    </source>
</evidence>
<keyword evidence="15" id="KW-1185">Reference proteome</keyword>
<proteinExistence type="inferred from homology"/>
<accession>A0AAD1VSU4</accession>
<dbReference type="GO" id="GO:0042470">
    <property type="term" value="C:melanosome"/>
    <property type="evidence" value="ECO:0007669"/>
    <property type="project" value="UniProtKB-SubCell"/>
</dbReference>
<dbReference type="GO" id="GO:0033572">
    <property type="term" value="P:transferrin transport"/>
    <property type="evidence" value="ECO:0007669"/>
    <property type="project" value="UniProtKB-UniRule"/>
</dbReference>
<dbReference type="GO" id="GO:0004998">
    <property type="term" value="F:transferrin receptor activity"/>
    <property type="evidence" value="ECO:0007669"/>
    <property type="project" value="UniProtKB-UniRule"/>
</dbReference>
<keyword evidence="2 10" id="KW-1003">Cell membrane</keyword>